<reference evidence="2" key="1">
    <citation type="journal article" date="2019" name="Int. J. Syst. Evol. Microbiol.">
        <title>The Global Catalogue of Microorganisms (GCM) 10K type strain sequencing project: providing services to taxonomists for standard genome sequencing and annotation.</title>
        <authorList>
            <consortium name="The Broad Institute Genomics Platform"/>
            <consortium name="The Broad Institute Genome Sequencing Center for Infectious Disease"/>
            <person name="Wu L."/>
            <person name="Ma J."/>
        </authorList>
    </citation>
    <scope>NUCLEOTIDE SEQUENCE [LARGE SCALE GENOMIC DNA]</scope>
    <source>
        <strain evidence="2">NBRC 112502</strain>
    </source>
</reference>
<comment type="caution">
    <text evidence="1">The sequence shown here is derived from an EMBL/GenBank/DDBJ whole genome shotgun (WGS) entry which is preliminary data.</text>
</comment>
<dbReference type="Proteomes" id="UP001156641">
    <property type="component" value="Unassembled WGS sequence"/>
</dbReference>
<protein>
    <submittedName>
        <fullName evidence="1">Uncharacterized protein</fullName>
    </submittedName>
</protein>
<proteinExistence type="predicted"/>
<name>A0ABQ6A3A2_9PROT</name>
<evidence type="ECO:0000313" key="1">
    <source>
        <dbReference type="EMBL" id="GLR66921.1"/>
    </source>
</evidence>
<dbReference type="RefSeq" id="WP_284257624.1">
    <property type="nucleotide sequence ID" value="NZ_BSOS01000042.1"/>
</dbReference>
<evidence type="ECO:0000313" key="2">
    <source>
        <dbReference type="Proteomes" id="UP001156641"/>
    </source>
</evidence>
<dbReference type="EMBL" id="BSOS01000042">
    <property type="protein sequence ID" value="GLR66921.1"/>
    <property type="molecule type" value="Genomic_DNA"/>
</dbReference>
<sequence>MNDLVFRSEAKISARDFTSFSLEKSLSMSVTQKTSAASTLRHDITTAIDTGVNVAAFIRDLAGRHGVNFVESDLDRFAAAASRLSDAEVQPDETADLLLAIYRAGVISNDENIALYNAHLRQTIG</sequence>
<keyword evidence="2" id="KW-1185">Reference proteome</keyword>
<organism evidence="1 2">
    <name type="scientific">Acidocella aquatica</name>
    <dbReference type="NCBI Taxonomy" id="1922313"/>
    <lineage>
        <taxon>Bacteria</taxon>
        <taxon>Pseudomonadati</taxon>
        <taxon>Pseudomonadota</taxon>
        <taxon>Alphaproteobacteria</taxon>
        <taxon>Acetobacterales</taxon>
        <taxon>Acidocellaceae</taxon>
        <taxon>Acidocella</taxon>
    </lineage>
</organism>
<accession>A0ABQ6A3A2</accession>
<gene>
    <name evidence="1" type="ORF">GCM10010909_16010</name>
</gene>